<evidence type="ECO:0000259" key="9">
    <source>
        <dbReference type="PROSITE" id="PS50928"/>
    </source>
</evidence>
<evidence type="ECO:0000256" key="2">
    <source>
        <dbReference type="ARBA" id="ARBA00022448"/>
    </source>
</evidence>
<dbReference type="Pfam" id="PF00528">
    <property type="entry name" value="BPD_transp_1"/>
    <property type="match status" value="1"/>
</dbReference>
<dbReference type="PANTHER" id="PTHR30614:SF0">
    <property type="entry name" value="L-CYSTINE TRANSPORT SYSTEM PERMEASE PROTEIN TCYL"/>
    <property type="match status" value="1"/>
</dbReference>
<dbReference type="SUPFAM" id="SSF161098">
    <property type="entry name" value="MetI-like"/>
    <property type="match status" value="1"/>
</dbReference>
<dbReference type="PROSITE" id="PS50928">
    <property type="entry name" value="ABC_TM1"/>
    <property type="match status" value="1"/>
</dbReference>
<evidence type="ECO:0000256" key="5">
    <source>
        <dbReference type="ARBA" id="ARBA00022970"/>
    </source>
</evidence>
<feature type="transmembrane region" description="Helical" evidence="8">
    <location>
        <begin position="56"/>
        <end position="75"/>
    </location>
</feature>
<keyword evidence="5" id="KW-0029">Amino-acid transport</keyword>
<dbReference type="GO" id="GO:0006865">
    <property type="term" value="P:amino acid transport"/>
    <property type="evidence" value="ECO:0007669"/>
    <property type="project" value="UniProtKB-KW"/>
</dbReference>
<evidence type="ECO:0000256" key="7">
    <source>
        <dbReference type="ARBA" id="ARBA00023136"/>
    </source>
</evidence>
<dbReference type="GO" id="GO:0043190">
    <property type="term" value="C:ATP-binding cassette (ABC) transporter complex"/>
    <property type="evidence" value="ECO:0007669"/>
    <property type="project" value="InterPro"/>
</dbReference>
<sequence length="212" mass="22025">MEHVSAVLLGVPYTLLVTVVALAIGAVLGLPLALARRSPLAVLNVPARVVIDVLRGIPPVVWLFIIFFGIGNQFVTLDPIQAGSLGLGLISAAYLAEIYRSGLGAVHSGQWEASSALGLSRTDSMVRVVGPQAFRVALPAASTYAIGLLKDSSVVSAIGVADIVFQATGDSRATGAALAPFLVAAAIYILLGTPLAIASRRMDSRLRMRVAR</sequence>
<keyword evidence="3" id="KW-1003">Cell membrane</keyword>
<dbReference type="CDD" id="cd06261">
    <property type="entry name" value="TM_PBP2"/>
    <property type="match status" value="1"/>
</dbReference>
<evidence type="ECO:0000313" key="11">
    <source>
        <dbReference type="Proteomes" id="UP000245469"/>
    </source>
</evidence>
<evidence type="ECO:0000256" key="8">
    <source>
        <dbReference type="RuleBase" id="RU363032"/>
    </source>
</evidence>
<dbReference type="PANTHER" id="PTHR30614">
    <property type="entry name" value="MEMBRANE COMPONENT OF AMINO ACID ABC TRANSPORTER"/>
    <property type="match status" value="1"/>
</dbReference>
<feature type="transmembrane region" description="Helical" evidence="8">
    <location>
        <begin position="177"/>
        <end position="198"/>
    </location>
</feature>
<dbReference type="OrthoDB" id="92598at2"/>
<dbReference type="EMBL" id="QGDQ01000010">
    <property type="protein sequence ID" value="PWJ53871.1"/>
    <property type="molecule type" value="Genomic_DNA"/>
</dbReference>
<keyword evidence="6 8" id="KW-1133">Transmembrane helix</keyword>
<dbReference type="Gene3D" id="1.10.3720.10">
    <property type="entry name" value="MetI-like"/>
    <property type="match status" value="1"/>
</dbReference>
<proteinExistence type="inferred from homology"/>
<comment type="similarity">
    <text evidence="8">Belongs to the binding-protein-dependent transport system permease family.</text>
</comment>
<dbReference type="AlphaFoldDB" id="A0A316A7N0"/>
<evidence type="ECO:0000256" key="3">
    <source>
        <dbReference type="ARBA" id="ARBA00022475"/>
    </source>
</evidence>
<dbReference type="GO" id="GO:0022857">
    <property type="term" value="F:transmembrane transporter activity"/>
    <property type="evidence" value="ECO:0007669"/>
    <property type="project" value="InterPro"/>
</dbReference>
<feature type="transmembrane region" description="Helical" evidence="8">
    <location>
        <begin position="12"/>
        <end position="35"/>
    </location>
</feature>
<dbReference type="InterPro" id="IPR035906">
    <property type="entry name" value="MetI-like_sf"/>
</dbReference>
<dbReference type="Proteomes" id="UP000245469">
    <property type="component" value="Unassembled WGS sequence"/>
</dbReference>
<dbReference type="RefSeq" id="WP_109774143.1">
    <property type="nucleotide sequence ID" value="NZ_QGDQ01000010.1"/>
</dbReference>
<keyword evidence="7 8" id="KW-0472">Membrane</keyword>
<accession>A0A316A7N0</accession>
<comment type="subcellular location">
    <subcellularLocation>
        <location evidence="1 8">Cell membrane</location>
        <topology evidence="1 8">Multi-pass membrane protein</topology>
    </subcellularLocation>
</comment>
<protein>
    <submittedName>
        <fullName evidence="10">Amino acid ABC transporter membrane protein 1 (PAAT family)</fullName>
    </submittedName>
</protein>
<evidence type="ECO:0000256" key="6">
    <source>
        <dbReference type="ARBA" id="ARBA00022989"/>
    </source>
</evidence>
<dbReference type="InterPro" id="IPR010065">
    <property type="entry name" value="AA_ABC_transptr_permease_3TM"/>
</dbReference>
<name>A0A316A7N0_9ACTN</name>
<keyword evidence="2 8" id="KW-0813">Transport</keyword>
<keyword evidence="4 8" id="KW-0812">Transmembrane</keyword>
<dbReference type="InterPro" id="IPR043429">
    <property type="entry name" value="ArtM/GltK/GlnP/TcyL/YhdX-like"/>
</dbReference>
<organism evidence="10 11">
    <name type="scientific">Quadrisphaera granulorum</name>
    <dbReference type="NCBI Taxonomy" id="317664"/>
    <lineage>
        <taxon>Bacteria</taxon>
        <taxon>Bacillati</taxon>
        <taxon>Actinomycetota</taxon>
        <taxon>Actinomycetes</taxon>
        <taxon>Kineosporiales</taxon>
        <taxon>Kineosporiaceae</taxon>
        <taxon>Quadrisphaera</taxon>
    </lineage>
</organism>
<gene>
    <name evidence="10" type="ORF">BXY45_110114</name>
</gene>
<evidence type="ECO:0000313" key="10">
    <source>
        <dbReference type="EMBL" id="PWJ53871.1"/>
    </source>
</evidence>
<feature type="domain" description="ABC transmembrane type-1" evidence="9">
    <location>
        <begin position="11"/>
        <end position="191"/>
    </location>
</feature>
<evidence type="ECO:0000256" key="4">
    <source>
        <dbReference type="ARBA" id="ARBA00022692"/>
    </source>
</evidence>
<reference evidence="10 11" key="1">
    <citation type="submission" date="2018-03" db="EMBL/GenBank/DDBJ databases">
        <title>Genomic Encyclopedia of Archaeal and Bacterial Type Strains, Phase II (KMG-II): from individual species to whole genera.</title>
        <authorList>
            <person name="Goeker M."/>
        </authorList>
    </citation>
    <scope>NUCLEOTIDE SEQUENCE [LARGE SCALE GENOMIC DNA]</scope>
    <source>
        <strain evidence="10 11">DSM 44889</strain>
    </source>
</reference>
<evidence type="ECO:0000256" key="1">
    <source>
        <dbReference type="ARBA" id="ARBA00004651"/>
    </source>
</evidence>
<dbReference type="InterPro" id="IPR000515">
    <property type="entry name" value="MetI-like"/>
</dbReference>
<keyword evidence="11" id="KW-1185">Reference proteome</keyword>
<comment type="caution">
    <text evidence="10">The sequence shown here is derived from an EMBL/GenBank/DDBJ whole genome shotgun (WGS) entry which is preliminary data.</text>
</comment>
<dbReference type="NCBIfam" id="TIGR01726">
    <property type="entry name" value="HEQRo_perm_3TM"/>
    <property type="match status" value="1"/>
</dbReference>